<sequence>MDRTHQPESPTARPGNTVVLSIDCLKGSSKSEEWSGDMLQTGDIVEEIRIGSGPGSAIFKAPFKGGKAWLQKVLHNSFRNKETSIVVRVRRGSDDFSDLSACIVPNESAGKRQYMLRSIDDPNYTVGFSDRTESDCLGLQVGEKSINVVFLNKCDFIVDQKNIESRGSRMVEALVKAKLQDGYVSYPWERRMQEALPISGSSNFLSILFLPKASGSRYNDLEDTLARANAWLSCSQANGVPIVFMNIQTESLLTKISGETASATVNTTSLSDLSNLANTSLYGFEDYHGVDIGVVRAVRLWFAPLGVEFPLEIKLKDDDTKLGFSISRTEEGFIYVSSVTDHEDESAPAARSGLSSLYREAAKASRRLVVSRVGNQKVLPWMVSSTGAIRCYDTVSLSQKLSLHRHAKVHIGLHVFLWDSSATADFSSPPRSSSGGTHLLFSNETLDSTEFPRYGEVLPPRQVGDRQVMPLPDEDVFRFERENAGNASFKFQEIPFTNESL</sequence>
<dbReference type="AlphaFoldDB" id="Q9SZ72"/>
<dbReference type="EMBL" id="AL161533">
    <property type="protein sequence ID" value="CAB78250.1"/>
    <property type="molecule type" value="Genomic_DNA"/>
</dbReference>
<protein>
    <submittedName>
        <fullName evidence="2">Uncharacterized protein AT4g12070</fullName>
    </submittedName>
    <submittedName>
        <fullName evidence="1">Uncharacterized protein F16J13.140</fullName>
    </submittedName>
</protein>
<reference evidence="1" key="3">
    <citation type="submission" date="1999-04" db="EMBL/GenBank/DDBJ databases">
        <authorList>
            <person name="EU Arabidopsis sequencing project"/>
        </authorList>
    </citation>
    <scope>NUCLEOTIDE SEQUENCE</scope>
</reference>
<dbReference type="PANTHER" id="PTHR33984">
    <property type="entry name" value="OS02G0717600 PROTEIN"/>
    <property type="match status" value="1"/>
</dbReference>
<dbReference type="PIR" id="T06614">
    <property type="entry name" value="T06614"/>
</dbReference>
<dbReference type="EMBL" id="AL049638">
    <property type="protein sequence ID" value="CAB40948.1"/>
    <property type="molecule type" value="Genomic_DNA"/>
</dbReference>
<name>Q9SZ72_ARATH</name>
<proteinExistence type="predicted"/>
<reference evidence="2" key="4">
    <citation type="submission" date="2000-03" db="EMBL/GenBank/DDBJ databases">
        <authorList>
            <person name="Hilbert H."/>
            <person name="Braun M."/>
            <person name="Holzer E."/>
            <person name="Brandt A."/>
            <person name="Duesterhoeft A."/>
            <person name="Mewes H.W."/>
            <person name="Lemcke K."/>
            <person name="Mayer K.F.X."/>
        </authorList>
    </citation>
    <scope>NUCLEOTIDE SEQUENCE</scope>
</reference>
<dbReference type="ExpressionAtlas" id="Q9SZ72">
    <property type="expression patterns" value="baseline and differential"/>
</dbReference>
<reference evidence="1" key="2">
    <citation type="submission" date="1999-04" db="EMBL/GenBank/DDBJ databases">
        <authorList>
            <person name="Bevan M."/>
            <person name="Hilbert H."/>
            <person name="Braun M."/>
            <person name="Holzer E."/>
            <person name="Brandt A."/>
            <person name="Duesterhoeft A."/>
            <person name="Bancroft I."/>
            <person name="Mewes H.W."/>
            <person name="Mayer K.F.X."/>
            <person name="Schueller C."/>
        </authorList>
    </citation>
    <scope>NUCLEOTIDE SEQUENCE</scope>
</reference>
<dbReference type="PANTHER" id="PTHR33984:SF2">
    <property type="entry name" value="OS02G0717600 PROTEIN"/>
    <property type="match status" value="1"/>
</dbReference>
<accession>Q9SZ72</accession>
<reference key="1">
    <citation type="journal article" date="1999" name="Nature">
        <title>Sequence and analysis of chromosome 4 of the plant Arabidopsis thaliana.</title>
        <authorList>
            <consortium name="EU"/>
            <consortium name="CSHL and WU Arabidopsis Sequencing Project"/>
            <person name="Mayer K."/>
            <person name="Schuller C."/>
            <person name="Wambutt R."/>
            <person name="Murphy G."/>
            <person name="Volckaert G."/>
            <person name="Pohl T."/>
            <person name="Dusterhoft A."/>
            <person name="Stiekema W."/>
            <person name="Entian K.D."/>
            <person name="Terryn N."/>
            <person name="Harris B."/>
            <person name="Ansorge W."/>
            <person name="Brandt P."/>
            <person name="Grivell L."/>
            <person name="Rieger M."/>
            <person name="Weichselgartner M."/>
            <person name="de Simone V."/>
            <person name="Obermaier B."/>
            <person name="Mache R."/>
            <person name="Muller M."/>
            <person name="Kreis M."/>
            <person name="Delseny M."/>
            <person name="Puigdomenech P."/>
            <person name="Watson M."/>
            <person name="Schmidtheini T."/>
            <person name="Reichert B."/>
            <person name="Portatelle D."/>
            <person name="Perez-Alonso M."/>
            <person name="Boutry M."/>
            <person name="Bancroft I."/>
            <person name="Vos P."/>
            <person name="Hoheisel J."/>
            <person name="Zimmermann W."/>
            <person name="Wedler H."/>
            <person name="Ridley P."/>
            <person name="Langham S.A."/>
            <person name="McCullagh B."/>
            <person name="Bilham L."/>
            <person name="Robben J."/>
            <person name="Van der Schueren J."/>
            <person name="Grymonprez B."/>
            <person name="Chuang Y.J."/>
            <person name="Vandenbussche F."/>
            <person name="Braeken M."/>
            <person name="Weltjens I."/>
            <person name="Voet M."/>
            <person name="Bastiaens I."/>
            <person name="Aert R."/>
            <person name="Defoor E."/>
            <person name="Weitzenegger T."/>
            <person name="Bothe G."/>
            <person name="Ramsperger U."/>
            <person name="Hilbert H."/>
            <person name="Braun M."/>
            <person name="Holzer E."/>
            <person name="Brandt A."/>
            <person name="Peters S."/>
            <person name="van Staveren M."/>
            <person name="Dirske W."/>
            <person name="Mooijman P."/>
            <person name="Klein Lankhorst R."/>
            <person name="Rose M."/>
            <person name="Hauf J."/>
            <person name="Kotter P."/>
            <person name="Berneiser S."/>
            <person name="Hempel S."/>
            <person name="Feldpausch M."/>
            <person name="Lamberth S."/>
            <person name="Van den Daele H."/>
            <person name="De Keyser A."/>
            <person name="Buysshaert C."/>
            <person name="Gielen J."/>
            <person name="Villarroel R."/>
            <person name="De Clercq R."/>
            <person name="Van Montagu M."/>
            <person name="Rogers J."/>
            <person name="Cronin A."/>
            <person name="Quail M."/>
            <person name="Bray-Allen S."/>
            <person name="Clark L."/>
            <person name="Doggett J."/>
            <person name="Hall S."/>
            <person name="Kay M."/>
            <person name="Lennard N."/>
            <person name="McLay K."/>
            <person name="Mayes R."/>
            <person name="Pettett A."/>
            <person name="Rajandream M.A."/>
            <person name="Lyne M."/>
            <person name="Benes V."/>
            <person name="Rechmann S."/>
            <person name="Borkova D."/>
            <person name="Blocker H."/>
            <person name="Scharfe M."/>
            <person name="Grimm M."/>
            <person name="Lohnert T.H."/>
            <person name="Dose S."/>
            <person name="de Haan M."/>
            <person name="Maarse A."/>
            <person name="Schafer M."/>
            <person name="Muller-Auer S."/>
            <person name="Gabel C."/>
            <person name="Fuchs M."/>
            <person name="Fartmann B."/>
            <person name="Granderath K."/>
            <person name="Dauner D."/>
            <person name="Herzl A."/>
            <person name="Neumann S."/>
            <person name="Argiriou A."/>
            <person name="Vitale D."/>
            <person name="Liguori R."/>
            <person name="Piravandi E."/>
            <person name="Massenet O."/>
            <person name="Quigley F."/>
            <person name="Clabauld G."/>
            <person name="Mundlein A."/>
            <person name="Felber R."/>
            <person name="Schnabl S."/>
            <person name="Hiller R."/>
            <person name="Schmidt W."/>
            <person name="Lecharny A."/>
            <person name="Aubourg S."/>
            <person name="Chefdor F."/>
            <person name="Cooke R."/>
            <person name="Berger C."/>
            <person name="Montfort A."/>
            <person name="Casacuberta E."/>
            <person name="Gibbons T."/>
            <person name="Weber N."/>
            <person name="Vandenbol M."/>
            <person name="Bargues M."/>
            <person name="Terol J."/>
            <person name="Torres A."/>
            <person name="Perez-Perez A."/>
            <person name="Purnelle B."/>
            <person name="Bent E."/>
            <person name="Johnson S."/>
            <person name="Tacon D."/>
            <person name="Jesse T."/>
            <person name="Heijnen L."/>
            <person name="Schwarz S."/>
            <person name="Scholler P."/>
            <person name="Heber S."/>
            <person name="Francs P."/>
            <person name="Bielke C."/>
            <person name="Frishman D."/>
            <person name="Haase D."/>
            <person name="Lemcke K."/>
            <person name="Mewes H.W."/>
            <person name="Stocker S."/>
            <person name="Zaccaria P."/>
            <person name="Bevan M."/>
            <person name="Wilson R.K."/>
            <person name="de la Bastide M."/>
            <person name="Habermann K."/>
            <person name="Parnell L."/>
            <person name="Dedhia N."/>
            <person name="Gnoj L."/>
            <person name="Schutz K."/>
            <person name="Huang E."/>
            <person name="Spiegel L."/>
            <person name="Sehkon M."/>
            <person name="Murray J."/>
            <person name="Sheet P."/>
            <person name="Cordes M."/>
            <person name="Abu-Threideh J."/>
            <person name="Stoneking T."/>
            <person name="Kalicki J."/>
            <person name="Graves T."/>
            <person name="Harmon G."/>
            <person name="Edwards J."/>
            <person name="Latreille P."/>
            <person name="Courtney L."/>
            <person name="Cloud J."/>
            <person name="Abbott A."/>
            <person name="Scott K."/>
            <person name="Johnson D."/>
            <person name="Minx P."/>
            <person name="Bentley D."/>
            <person name="Fulton B."/>
            <person name="Miller N."/>
            <person name="Greco T."/>
            <person name="Kemp K."/>
            <person name="Kramer J."/>
            <person name="Fulton L."/>
            <person name="Mardis E."/>
            <person name="Dante M."/>
            <person name="Pepin K."/>
            <person name="Hillier L."/>
            <person name="Nelson J."/>
            <person name="Spieth J."/>
            <person name="Ryan E."/>
            <person name="Andrews S."/>
            <person name="Geisel C."/>
            <person name="Layman D."/>
            <person name="Du H."/>
            <person name="Ali J."/>
            <person name="Berghoff A."/>
            <person name="Jones K."/>
            <person name="Drone K."/>
            <person name="Cotton M."/>
            <person name="Joshu C."/>
            <person name="Antonoiu B."/>
            <person name="Zidanic M."/>
            <person name="Strong C."/>
            <person name="Sun H."/>
            <person name="Lamar B."/>
            <person name="Yordan C."/>
            <person name="Ma P."/>
            <person name="Zhong J."/>
            <person name="Preston R."/>
            <person name="Vil D."/>
            <person name="Shekher M."/>
            <person name="Matero A."/>
            <person name="Shah R."/>
            <person name="Swaby I.K."/>
            <person name="O'Shaughnessy A."/>
            <person name="Rodriguez M."/>
            <person name="Hoffmann J."/>
            <person name="Till S."/>
            <person name="Granat S."/>
            <person name="Shohdy N."/>
            <person name="Hasegawa A."/>
            <person name="Hameed A."/>
            <person name="Lodhi M."/>
            <person name="Johnson A."/>
            <person name="Chen E."/>
            <person name="Marra M."/>
            <person name="Martienssen R."/>
            <person name="McCombie W.R."/>
        </authorList>
    </citation>
    <scope>NUCLEOTIDE SEQUENCE [LARGE SCALE GENOMIC DNA]</scope>
    <source>
        <strain>cv. Columbia</strain>
    </source>
</reference>
<gene>
    <name evidence="1" type="primary">F16J13.140</name>
    <name evidence="2" type="ordered locus">At4g12070</name>
</gene>
<evidence type="ECO:0000313" key="2">
    <source>
        <dbReference type="EMBL" id="CAB78250.1"/>
    </source>
</evidence>
<evidence type="ECO:0000313" key="1">
    <source>
        <dbReference type="EMBL" id="CAB40948.1"/>
    </source>
</evidence>
<organism evidence="1">
    <name type="scientific">Arabidopsis thaliana</name>
    <name type="common">Mouse-ear cress</name>
    <dbReference type="NCBI Taxonomy" id="3702"/>
    <lineage>
        <taxon>Eukaryota</taxon>
        <taxon>Viridiplantae</taxon>
        <taxon>Streptophyta</taxon>
        <taxon>Embryophyta</taxon>
        <taxon>Tracheophyta</taxon>
        <taxon>Spermatophyta</taxon>
        <taxon>Magnoliopsida</taxon>
        <taxon>eudicotyledons</taxon>
        <taxon>Gunneridae</taxon>
        <taxon>Pentapetalae</taxon>
        <taxon>rosids</taxon>
        <taxon>malvids</taxon>
        <taxon>Brassicales</taxon>
        <taxon>Brassicaceae</taxon>
        <taxon>Camelineae</taxon>
        <taxon>Arabidopsis</taxon>
    </lineage>
</organism>